<dbReference type="Gene3D" id="1.20.5.340">
    <property type="match status" value="1"/>
</dbReference>
<evidence type="ECO:0000313" key="2">
    <source>
        <dbReference type="EMBL" id="GAH72900.1"/>
    </source>
</evidence>
<evidence type="ECO:0000256" key="1">
    <source>
        <dbReference type="SAM" id="MobiDB-lite"/>
    </source>
</evidence>
<sequence>EGDVSTLETNLAESEATVSTLEGNVSTLETDLAGSEATVSTLEADLGTANSRITDLQGDVSTQRSINSSLSNELKTVKDPRHFASISELVDWLEQDDTDIKYAGESGAQLALILQVRALRDGYLLMTIIFTDGENAGNSAVIADEEWAIDAANDDTFFLQYIKPLPSHPLPLQ</sequence>
<dbReference type="EMBL" id="BARU01027319">
    <property type="protein sequence ID" value="GAH72900.1"/>
    <property type="molecule type" value="Genomic_DNA"/>
</dbReference>
<reference evidence="2" key="1">
    <citation type="journal article" date="2014" name="Front. Microbiol.">
        <title>High frequency of phylogenetically diverse reductive dehalogenase-homologous genes in deep subseafloor sedimentary metagenomes.</title>
        <authorList>
            <person name="Kawai M."/>
            <person name="Futagami T."/>
            <person name="Toyoda A."/>
            <person name="Takaki Y."/>
            <person name="Nishi S."/>
            <person name="Hori S."/>
            <person name="Arai W."/>
            <person name="Tsubouchi T."/>
            <person name="Morono Y."/>
            <person name="Uchiyama I."/>
            <person name="Ito T."/>
            <person name="Fujiyama A."/>
            <person name="Inagaki F."/>
            <person name="Takami H."/>
        </authorList>
    </citation>
    <scope>NUCLEOTIDE SEQUENCE</scope>
    <source>
        <strain evidence="2">Expedition CK06-06</strain>
    </source>
</reference>
<gene>
    <name evidence="2" type="ORF">S03H2_43744</name>
</gene>
<feature type="region of interest" description="Disordered" evidence="1">
    <location>
        <begin position="1"/>
        <end position="20"/>
    </location>
</feature>
<name>X1IUF6_9ZZZZ</name>
<protein>
    <submittedName>
        <fullName evidence="2">Uncharacterized protein</fullName>
    </submittedName>
</protein>
<dbReference type="AlphaFoldDB" id="X1IUF6"/>
<feature type="non-terminal residue" evidence="2">
    <location>
        <position position="1"/>
    </location>
</feature>
<organism evidence="2">
    <name type="scientific">marine sediment metagenome</name>
    <dbReference type="NCBI Taxonomy" id="412755"/>
    <lineage>
        <taxon>unclassified sequences</taxon>
        <taxon>metagenomes</taxon>
        <taxon>ecological metagenomes</taxon>
    </lineage>
</organism>
<proteinExistence type="predicted"/>
<accession>X1IUF6</accession>
<comment type="caution">
    <text evidence="2">The sequence shown here is derived from an EMBL/GenBank/DDBJ whole genome shotgun (WGS) entry which is preliminary data.</text>
</comment>